<sequence length="952" mass="103602">MLDCGRSRILRGRLSSKADFVTVEKFLLHRRASDTSIVFSIETFQASFFLRREQGYISVVDLDLRRLIGRLDTYCRRALESAAGLAVSRGHYEVSIEHLLLVFIEDTQHDVQSICRYFEVDPANLKRKLQGVLETIRSGNQGRPVFSPLLVEWLTDAWLVSSVELGLDQVRSGSLFATVFARPNRFGDDRWLSVLGSISFERLKKEFAAAVDGSQESEAAAASRGEAAAASSAAAGTDPGSALGKFCTNFTSQARAGKIDAVFCRDLEIQQMIDILGRRRKNNPICVGDPGVGKTAVVEGLALKISEGDVPDFLRDVELIGLDLGMLQAGAGVKGEFESRLKAIIDEVKASPKPIILFIDEAHMLIGAGGAAGGADAANLLKPALARGELRTIAATTWSEYKKYFEKDPALARRFQLVKLDEPSPEQAVTIMRGLRGAYEKAHGIYIRDGAVEAAAKLSARYISGRQLPDKAVDVLDTACARVKLSLSSTPSVIELKQKRIAEQKRALEALLRDHHSNLGDTDPRIAEIEADIATLETEAAELIAKRNAEIELVHRILEIRSQLGLSLEGDKAVKPAEDGGETTDAAVDADALKNEFQEASAKLKQLQRGNPLVSFEVTAEAVGQVIADWTGIPLGNMVRDEAKSILTLAENLGQRVIGQDQAIEAIDHGVRVAKAGVQNPDAPMGVFLFVGPSGVGKTELATAIADQLFGGERFLISINMSEFQEKHTVSKLVGSPPGYVGYGEGGVLTEAVRQRPYSVVLLDEVEKADLEVMNLFYQVFDKGMLSDGEGRLVDFKNTIIVLTSNLATDILTELGTRGVKPSVEELVEAIRPTLSAHFKPALLARMQIVPFYPLIGEPLEKIVRLKLNKVGKRLRENQKMAFSYSDEVVNAIAARCTEVETGARNIDHIINRTLLPQLATELLSNLGEEGKNHDKVSVELAETGGFAYLLS</sequence>
<dbReference type="GO" id="GO:0016887">
    <property type="term" value="F:ATP hydrolysis activity"/>
    <property type="evidence" value="ECO:0007669"/>
    <property type="project" value="InterPro"/>
</dbReference>
<dbReference type="Gene3D" id="1.10.1780.10">
    <property type="entry name" value="Clp, N-terminal domain"/>
    <property type="match status" value="1"/>
</dbReference>
<dbReference type="AlphaFoldDB" id="A0A387G1K0"/>
<dbReference type="CDD" id="cd19499">
    <property type="entry name" value="RecA-like_ClpB_Hsp104-like"/>
    <property type="match status" value="1"/>
</dbReference>
<keyword evidence="4" id="KW-0067">ATP-binding</keyword>
<dbReference type="CDD" id="cd00009">
    <property type="entry name" value="AAA"/>
    <property type="match status" value="1"/>
</dbReference>
<dbReference type="PROSITE" id="PS00870">
    <property type="entry name" value="CLPAB_1"/>
    <property type="match status" value="1"/>
</dbReference>
<dbReference type="PANTHER" id="PTHR11638">
    <property type="entry name" value="ATP-DEPENDENT CLP PROTEASE"/>
    <property type="match status" value="1"/>
</dbReference>
<feature type="coiled-coil region" evidence="6">
    <location>
        <begin position="494"/>
        <end position="546"/>
    </location>
</feature>
<organism evidence="9 10">
    <name type="scientific">Rhizobium jaguaris</name>
    <dbReference type="NCBI Taxonomy" id="1312183"/>
    <lineage>
        <taxon>Bacteria</taxon>
        <taxon>Pseudomonadati</taxon>
        <taxon>Pseudomonadota</taxon>
        <taxon>Alphaproteobacteria</taxon>
        <taxon>Hyphomicrobiales</taxon>
        <taxon>Rhizobiaceae</taxon>
        <taxon>Rhizobium/Agrobacterium group</taxon>
        <taxon>Rhizobium</taxon>
    </lineage>
</organism>
<keyword evidence="2" id="KW-0677">Repeat</keyword>
<evidence type="ECO:0000256" key="2">
    <source>
        <dbReference type="ARBA" id="ARBA00022737"/>
    </source>
</evidence>
<keyword evidence="6" id="KW-0175">Coiled coil</keyword>
<dbReference type="Gene3D" id="3.40.50.300">
    <property type="entry name" value="P-loop containing nucleotide triphosphate hydrolases"/>
    <property type="match status" value="3"/>
</dbReference>
<dbReference type="InterPro" id="IPR004176">
    <property type="entry name" value="Clp_R_N"/>
</dbReference>
<dbReference type="SMART" id="SM01086">
    <property type="entry name" value="ClpB_D2-small"/>
    <property type="match status" value="1"/>
</dbReference>
<dbReference type="InterPro" id="IPR019489">
    <property type="entry name" value="Clp_ATPase_C"/>
</dbReference>
<evidence type="ECO:0000313" key="10">
    <source>
        <dbReference type="Proteomes" id="UP000282195"/>
    </source>
</evidence>
<dbReference type="OrthoDB" id="9803641at2"/>
<evidence type="ECO:0000259" key="8">
    <source>
        <dbReference type="SMART" id="SM01086"/>
    </source>
</evidence>
<keyword evidence="9" id="KW-0614">Plasmid</keyword>
<reference evidence="9 10" key="1">
    <citation type="submission" date="2018-10" db="EMBL/GenBank/DDBJ databases">
        <title>Rhizobium etli, R. leguminosarum and a new Rhizobium genospecies from Phaseolus dumosus.</title>
        <authorList>
            <person name="Ramirez-Puebla S.T."/>
            <person name="Rogel-Hernandez M.A."/>
            <person name="Guerrero G."/>
            <person name="Ormeno-Orrillo E."/>
            <person name="Martinez-Romero J.C."/>
            <person name="Negrete-Yankelevich S."/>
            <person name="Martinez-Romero E."/>
        </authorList>
    </citation>
    <scope>NUCLEOTIDE SEQUENCE [LARGE SCALE GENOMIC DNA]</scope>
    <source>
        <strain evidence="9 10">CCGE525</strain>
        <plasmid evidence="10">prccge525c</plasmid>
    </source>
</reference>
<feature type="domain" description="AAA+ ATPase" evidence="7">
    <location>
        <begin position="684"/>
        <end position="834"/>
    </location>
</feature>
<dbReference type="Proteomes" id="UP000282195">
    <property type="component" value="Plasmid pRCCGE525c"/>
</dbReference>
<dbReference type="Pfam" id="PF00004">
    <property type="entry name" value="AAA"/>
    <property type="match status" value="1"/>
</dbReference>
<dbReference type="EMBL" id="CP032695">
    <property type="protein sequence ID" value="AYG61892.1"/>
    <property type="molecule type" value="Genomic_DNA"/>
</dbReference>
<dbReference type="InterPro" id="IPR036628">
    <property type="entry name" value="Clp_N_dom_sf"/>
</dbReference>
<feature type="domain" description="Clp ATPase C-terminal" evidence="8">
    <location>
        <begin position="855"/>
        <end position="949"/>
    </location>
</feature>
<feature type="domain" description="AAA+ ATPase" evidence="7">
    <location>
        <begin position="281"/>
        <end position="425"/>
    </location>
</feature>
<dbReference type="InterPro" id="IPR003959">
    <property type="entry name" value="ATPase_AAA_core"/>
</dbReference>
<dbReference type="InterPro" id="IPR017729">
    <property type="entry name" value="ATPase_T6SS_ClpV1"/>
</dbReference>
<evidence type="ECO:0000313" key="9">
    <source>
        <dbReference type="EMBL" id="AYG61892.1"/>
    </source>
</evidence>
<dbReference type="InterPro" id="IPR003593">
    <property type="entry name" value="AAA+_ATPase"/>
</dbReference>
<dbReference type="Pfam" id="PF02861">
    <property type="entry name" value="Clp_N"/>
    <property type="match status" value="1"/>
</dbReference>
<evidence type="ECO:0000256" key="4">
    <source>
        <dbReference type="ARBA" id="ARBA00022840"/>
    </source>
</evidence>
<dbReference type="InterPro" id="IPR041546">
    <property type="entry name" value="ClpA/ClpB_AAA_lid"/>
</dbReference>
<dbReference type="SUPFAM" id="SSF52540">
    <property type="entry name" value="P-loop containing nucleoside triphosphate hydrolases"/>
    <property type="match status" value="2"/>
</dbReference>
<dbReference type="InterPro" id="IPR027417">
    <property type="entry name" value="P-loop_NTPase"/>
</dbReference>
<dbReference type="NCBIfam" id="TIGR03345">
    <property type="entry name" value="VI_ClpV1"/>
    <property type="match status" value="1"/>
</dbReference>
<gene>
    <name evidence="9" type="primary">tssH</name>
    <name evidence="9" type="ORF">CCGE525_23790</name>
</gene>
<dbReference type="FunFam" id="3.40.50.300:FF:000025">
    <property type="entry name" value="ATP-dependent Clp protease subunit"/>
    <property type="match status" value="1"/>
</dbReference>
<dbReference type="PANTHER" id="PTHR11638:SF181">
    <property type="entry name" value="ATPASE SUBUNIT OF ATP-DEPENDENT PROTEASE"/>
    <property type="match status" value="1"/>
</dbReference>
<dbReference type="GO" id="GO:0005524">
    <property type="term" value="F:ATP binding"/>
    <property type="evidence" value="ECO:0007669"/>
    <property type="project" value="UniProtKB-KW"/>
</dbReference>
<proteinExistence type="inferred from homology"/>
<keyword evidence="10" id="KW-1185">Reference proteome</keyword>
<dbReference type="GO" id="GO:0005737">
    <property type="term" value="C:cytoplasm"/>
    <property type="evidence" value="ECO:0007669"/>
    <property type="project" value="TreeGrafter"/>
</dbReference>
<dbReference type="InterPro" id="IPR050130">
    <property type="entry name" value="ClpA_ClpB"/>
</dbReference>
<accession>A0A387G1K0</accession>
<protein>
    <submittedName>
        <fullName evidence="9">Type VI secretion system ATPase TssH</fullName>
    </submittedName>
</protein>
<dbReference type="GO" id="GO:0034605">
    <property type="term" value="P:cellular response to heat"/>
    <property type="evidence" value="ECO:0007669"/>
    <property type="project" value="TreeGrafter"/>
</dbReference>
<keyword evidence="5" id="KW-0143">Chaperone</keyword>
<geneLocation type="plasmid" evidence="10">
    <name>prccge525c</name>
</geneLocation>
<dbReference type="InterPro" id="IPR018368">
    <property type="entry name" value="ClpA/B_CS1"/>
</dbReference>
<evidence type="ECO:0000256" key="3">
    <source>
        <dbReference type="ARBA" id="ARBA00022741"/>
    </source>
</evidence>
<evidence type="ECO:0000256" key="1">
    <source>
        <dbReference type="ARBA" id="ARBA00008675"/>
    </source>
</evidence>
<dbReference type="InterPro" id="IPR001270">
    <property type="entry name" value="ClpA/B"/>
</dbReference>
<evidence type="ECO:0000256" key="6">
    <source>
        <dbReference type="SAM" id="Coils"/>
    </source>
</evidence>
<dbReference type="Gene3D" id="1.10.8.60">
    <property type="match status" value="1"/>
</dbReference>
<name>A0A387G1K0_9HYPH</name>
<keyword evidence="3" id="KW-0547">Nucleotide-binding</keyword>
<dbReference type="PRINTS" id="PR00300">
    <property type="entry name" value="CLPPROTEASEA"/>
</dbReference>
<evidence type="ECO:0000259" key="7">
    <source>
        <dbReference type="SMART" id="SM00382"/>
    </source>
</evidence>
<evidence type="ECO:0000256" key="5">
    <source>
        <dbReference type="ARBA" id="ARBA00023186"/>
    </source>
</evidence>
<dbReference type="Pfam" id="PF17871">
    <property type="entry name" value="AAA_lid_9"/>
    <property type="match status" value="1"/>
</dbReference>
<dbReference type="Pfam" id="PF07724">
    <property type="entry name" value="AAA_2"/>
    <property type="match status" value="1"/>
</dbReference>
<comment type="similarity">
    <text evidence="1">Belongs to the ClpA/ClpB family.</text>
</comment>
<dbReference type="SMART" id="SM00382">
    <property type="entry name" value="AAA"/>
    <property type="match status" value="2"/>
</dbReference>
<dbReference type="SUPFAM" id="SSF81923">
    <property type="entry name" value="Double Clp-N motif"/>
    <property type="match status" value="1"/>
</dbReference>
<dbReference type="Pfam" id="PF10431">
    <property type="entry name" value="ClpB_D2-small"/>
    <property type="match status" value="1"/>
</dbReference>
<dbReference type="KEGG" id="rjg:CCGE525_23790"/>